<evidence type="ECO:0000313" key="2">
    <source>
        <dbReference type="EMBL" id="SDE09352.1"/>
    </source>
</evidence>
<keyword evidence="3" id="KW-1185">Reference proteome</keyword>
<dbReference type="EMBL" id="FNAK01000004">
    <property type="protein sequence ID" value="SDE09352.1"/>
    <property type="molecule type" value="Genomic_DNA"/>
</dbReference>
<feature type="compositionally biased region" description="Basic and acidic residues" evidence="1">
    <location>
        <begin position="290"/>
        <end position="304"/>
    </location>
</feature>
<dbReference type="RefSeq" id="WP_068304023.1">
    <property type="nucleotide sequence ID" value="NZ_FNAK01000004.1"/>
</dbReference>
<feature type="compositionally biased region" description="Basic and acidic residues" evidence="1">
    <location>
        <begin position="387"/>
        <end position="398"/>
    </location>
</feature>
<evidence type="ECO:0000313" key="3">
    <source>
        <dbReference type="Proteomes" id="UP000183685"/>
    </source>
</evidence>
<dbReference type="Proteomes" id="UP000183685">
    <property type="component" value="Unassembled WGS sequence"/>
</dbReference>
<accession>A0A1G7A3G9</accession>
<dbReference type="Pfam" id="PF19268">
    <property type="entry name" value="CIS_TMP"/>
    <property type="match status" value="1"/>
</dbReference>
<feature type="compositionally biased region" description="Polar residues" evidence="1">
    <location>
        <begin position="402"/>
        <end position="418"/>
    </location>
</feature>
<proteinExistence type="predicted"/>
<name>A0A1G7A3G9_9PROT</name>
<dbReference type="STRING" id="637679.GCA_001550055_01786"/>
<feature type="compositionally biased region" description="Basic and acidic residues" evidence="1">
    <location>
        <begin position="362"/>
        <end position="371"/>
    </location>
</feature>
<dbReference type="AlphaFoldDB" id="A0A1G7A3G9"/>
<evidence type="ECO:0000256" key="1">
    <source>
        <dbReference type="SAM" id="MobiDB-lite"/>
    </source>
</evidence>
<feature type="region of interest" description="Disordered" evidence="1">
    <location>
        <begin position="227"/>
        <end position="336"/>
    </location>
</feature>
<reference evidence="2 3" key="1">
    <citation type="submission" date="2016-10" db="EMBL/GenBank/DDBJ databases">
        <authorList>
            <person name="de Groot N.N."/>
        </authorList>
    </citation>
    <scope>NUCLEOTIDE SEQUENCE [LARGE SCALE GENOMIC DNA]</scope>
    <source>
        <strain evidence="2 3">CGMCC 1.9109</strain>
    </source>
</reference>
<sequence length="631" mass="68115">MTEWQHIIERRVLDFTLPMGADADHLLEHDALDLADRFDAVDARLFDDICPQDEILVIERLEVDLGAIEPDMVIDEVLGQYQEAVTTRLQAIIDNAPSDAAALPRSMEPGSGITRLSTFDAAALFLETGALPPWYQPTAGTVADSLQALAKAVSDTARHSPGLIQSWLGRADVALPVIGRCLAQLGEEAATSLVAALPRTFAAELDEAVATMSSAEATQLTALLRRRGVQPRAQSQPHETHAGDATGAVIPASSDMLPGPDEADATRWPLDEPITAKAPYTSRIGANGPTDERHEAPETHRPQDEASIPEARTIDEGAPVSHTSTGKPPEGMSAAEMGENGVAKDTHTATKAPQVGPADAEQAQRDNHEPVETPPSDAQGPGGLSVRGDEPVPHEARPDAPGQQTGAHGTAPQDSHPTTPRALPRGQERTPDQPPAHLPPGDDEDHLSRQQAGEPLAWKRPDAMEGAALPVRNAGAVLMGPFLPTFFARLEMLGDDGWRSPELAARAVHLVQYLASGECETPQYELPLPMVMCGLPFGTVLPLGISLRDHEKEQAEGLLQAMLGHWKQMSGTSTQGLRRTFLMRDGLLSEQEKAWRLRVEPGPYDILLDGLPWPYRTLMLSWMPKMLEVEW</sequence>
<dbReference type="InterPro" id="IPR045538">
    <property type="entry name" value="CIS_TMP"/>
</dbReference>
<dbReference type="OrthoDB" id="499748at2"/>
<feature type="region of interest" description="Disordered" evidence="1">
    <location>
        <begin position="352"/>
        <end position="449"/>
    </location>
</feature>
<protein>
    <submittedName>
        <fullName evidence="2">Uncharacterized protein</fullName>
    </submittedName>
</protein>
<organism evidence="2 3">
    <name type="scientific">Kordiimonas lacus</name>
    <dbReference type="NCBI Taxonomy" id="637679"/>
    <lineage>
        <taxon>Bacteria</taxon>
        <taxon>Pseudomonadati</taxon>
        <taxon>Pseudomonadota</taxon>
        <taxon>Alphaproteobacteria</taxon>
        <taxon>Kordiimonadales</taxon>
        <taxon>Kordiimonadaceae</taxon>
        <taxon>Kordiimonas</taxon>
    </lineage>
</organism>
<gene>
    <name evidence="2" type="ORF">SAMN04488071_2071</name>
</gene>